<evidence type="ECO:0000259" key="5">
    <source>
        <dbReference type="Pfam" id="PF03460"/>
    </source>
</evidence>
<dbReference type="AlphaFoldDB" id="A0A7W3T4X3"/>
<organism evidence="6 7">
    <name type="scientific">Streptomyces calidiresistens</name>
    <dbReference type="NCBI Taxonomy" id="1485586"/>
    <lineage>
        <taxon>Bacteria</taxon>
        <taxon>Bacillati</taxon>
        <taxon>Actinomycetota</taxon>
        <taxon>Actinomycetes</taxon>
        <taxon>Kitasatosporales</taxon>
        <taxon>Streptomycetaceae</taxon>
        <taxon>Streptomyces</taxon>
    </lineage>
</organism>
<reference evidence="7" key="1">
    <citation type="submission" date="2019-10" db="EMBL/GenBank/DDBJ databases">
        <title>Streptomyces sp. nov., a novel actinobacterium isolated from alkaline environment.</title>
        <authorList>
            <person name="Golinska P."/>
        </authorList>
    </citation>
    <scope>NUCLEOTIDE SEQUENCE [LARGE SCALE GENOMIC DNA]</scope>
    <source>
        <strain evidence="7">DSM 42108</strain>
    </source>
</reference>
<dbReference type="GO" id="GO:0016491">
    <property type="term" value="F:oxidoreductase activity"/>
    <property type="evidence" value="ECO:0007669"/>
    <property type="project" value="UniProtKB-KW"/>
</dbReference>
<feature type="region of interest" description="Disordered" evidence="4">
    <location>
        <begin position="1"/>
        <end position="26"/>
    </location>
</feature>
<dbReference type="InterPro" id="IPR005117">
    <property type="entry name" value="NiRdtase/SiRdtase_haem-b_fer"/>
</dbReference>
<dbReference type="InterPro" id="IPR051329">
    <property type="entry name" value="NIR_SIR_4Fe-4S"/>
</dbReference>
<feature type="compositionally biased region" description="Basic and acidic residues" evidence="4">
    <location>
        <begin position="14"/>
        <end position="26"/>
    </location>
</feature>
<dbReference type="InterPro" id="IPR036136">
    <property type="entry name" value="Nit/Sulf_reduc_fer-like_dom_sf"/>
</dbReference>
<keyword evidence="7" id="KW-1185">Reference proteome</keyword>
<keyword evidence="3" id="KW-0560">Oxidoreductase</keyword>
<keyword evidence="2" id="KW-0408">Iron</keyword>
<feature type="non-terminal residue" evidence="6">
    <location>
        <position position="275"/>
    </location>
</feature>
<evidence type="ECO:0000256" key="1">
    <source>
        <dbReference type="ARBA" id="ARBA00022485"/>
    </source>
</evidence>
<name>A0A7W3T4X3_9ACTN</name>
<comment type="caution">
    <text evidence="6">The sequence shown here is derived from an EMBL/GenBank/DDBJ whole genome shotgun (WGS) entry which is preliminary data.</text>
</comment>
<dbReference type="PANTHER" id="PTHR32439:SF9">
    <property type="entry name" value="BLR3264 PROTEIN"/>
    <property type="match status" value="1"/>
</dbReference>
<evidence type="ECO:0000256" key="2">
    <source>
        <dbReference type="ARBA" id="ARBA00022617"/>
    </source>
</evidence>
<dbReference type="Gene3D" id="3.90.480.20">
    <property type="match status" value="1"/>
</dbReference>
<proteinExistence type="predicted"/>
<sequence length="275" mass="28119">MLAGMSTRPATVPNREESSGRRRDDACPGALRLHAADDGALARVRLPGGLLDASAARVLADLAEEFGDGRIDLTSRGNMQLRALPADCGTELAGRLRAAGLLPSDTHERARNIVATPLAGARSGVHAVAREVDRALCADPVAARLSGRFLFAVDDGRGDVAALDADVTLVAPAAPGADPDTAPGAGRPDGWCLALGTGARVTVRREDAARAAILAARLFLTTGDTVAETAAPDTAVGGRPDRIWRVTDLPADLLPDTGRLIGALAAGGISADPDP</sequence>
<dbReference type="EMBL" id="VKHS01000401">
    <property type="protein sequence ID" value="MBB0231003.1"/>
    <property type="molecule type" value="Genomic_DNA"/>
</dbReference>
<accession>A0A7W3T4X3</accession>
<keyword evidence="1" id="KW-0004">4Fe-4S</keyword>
<keyword evidence="2" id="KW-0479">Metal-binding</keyword>
<keyword evidence="1" id="KW-0411">Iron-sulfur</keyword>
<evidence type="ECO:0000313" key="7">
    <source>
        <dbReference type="Proteomes" id="UP000530234"/>
    </source>
</evidence>
<keyword evidence="2" id="KW-0349">Heme</keyword>
<dbReference type="Proteomes" id="UP000530234">
    <property type="component" value="Unassembled WGS sequence"/>
</dbReference>
<protein>
    <submittedName>
        <fullName evidence="6">Nitrite reductase</fullName>
    </submittedName>
</protein>
<dbReference type="Pfam" id="PF03460">
    <property type="entry name" value="NIR_SIR_ferr"/>
    <property type="match status" value="1"/>
</dbReference>
<evidence type="ECO:0000313" key="6">
    <source>
        <dbReference type="EMBL" id="MBB0231003.1"/>
    </source>
</evidence>
<dbReference type="SUPFAM" id="SSF55124">
    <property type="entry name" value="Nitrite/Sulfite reductase N-terminal domain-like"/>
    <property type="match status" value="1"/>
</dbReference>
<dbReference type="PANTHER" id="PTHR32439">
    <property type="entry name" value="FERREDOXIN--NITRITE REDUCTASE, CHLOROPLASTIC"/>
    <property type="match status" value="1"/>
</dbReference>
<feature type="domain" description="Nitrite/Sulfite reductase ferredoxin-like" evidence="5">
    <location>
        <begin position="41"/>
        <end position="87"/>
    </location>
</feature>
<dbReference type="GO" id="GO:0051539">
    <property type="term" value="F:4 iron, 4 sulfur cluster binding"/>
    <property type="evidence" value="ECO:0007669"/>
    <property type="project" value="UniProtKB-KW"/>
</dbReference>
<gene>
    <name evidence="6" type="ORF">FOE67_16135</name>
</gene>
<evidence type="ECO:0000256" key="3">
    <source>
        <dbReference type="ARBA" id="ARBA00023002"/>
    </source>
</evidence>
<evidence type="ECO:0000256" key="4">
    <source>
        <dbReference type="SAM" id="MobiDB-lite"/>
    </source>
</evidence>